<dbReference type="Proteomes" id="UP000717328">
    <property type="component" value="Unassembled WGS sequence"/>
</dbReference>
<gene>
    <name evidence="1" type="ORF">H0H81_004693</name>
</gene>
<proteinExistence type="predicted"/>
<dbReference type="EMBL" id="JABCKI010006904">
    <property type="protein sequence ID" value="KAG5633865.1"/>
    <property type="molecule type" value="Genomic_DNA"/>
</dbReference>
<keyword evidence="2" id="KW-1185">Reference proteome</keyword>
<evidence type="ECO:0000313" key="2">
    <source>
        <dbReference type="Proteomes" id="UP000717328"/>
    </source>
</evidence>
<sequence length="92" mass="10522">MREELVLAFEAFDAALPTEDTKTWTDLIQMWEKGGTKFNLFATKFKSITENAVRLKLACEEQVQLTENLTHTLHKDVSPTLMIAQGLELEDH</sequence>
<dbReference type="OrthoDB" id="3257768at2759"/>
<feature type="non-terminal residue" evidence="1">
    <location>
        <position position="92"/>
    </location>
</feature>
<name>A0A9P7FR38_9AGAR</name>
<accession>A0A9P7FR38</accession>
<evidence type="ECO:0000313" key="1">
    <source>
        <dbReference type="EMBL" id="KAG5633865.1"/>
    </source>
</evidence>
<organism evidence="1 2">
    <name type="scientific">Sphagnurus paluster</name>
    <dbReference type="NCBI Taxonomy" id="117069"/>
    <lineage>
        <taxon>Eukaryota</taxon>
        <taxon>Fungi</taxon>
        <taxon>Dikarya</taxon>
        <taxon>Basidiomycota</taxon>
        <taxon>Agaricomycotina</taxon>
        <taxon>Agaricomycetes</taxon>
        <taxon>Agaricomycetidae</taxon>
        <taxon>Agaricales</taxon>
        <taxon>Tricholomatineae</taxon>
        <taxon>Lyophyllaceae</taxon>
        <taxon>Sphagnurus</taxon>
    </lineage>
</organism>
<dbReference type="AlphaFoldDB" id="A0A9P7FR38"/>
<reference evidence="1" key="1">
    <citation type="submission" date="2021-02" db="EMBL/GenBank/DDBJ databases">
        <authorList>
            <person name="Nieuwenhuis M."/>
            <person name="Van De Peppel L.J.J."/>
        </authorList>
    </citation>
    <scope>NUCLEOTIDE SEQUENCE</scope>
    <source>
        <strain evidence="1">D49</strain>
    </source>
</reference>
<comment type="caution">
    <text evidence="1">The sequence shown here is derived from an EMBL/GenBank/DDBJ whole genome shotgun (WGS) entry which is preliminary data.</text>
</comment>
<protein>
    <submittedName>
        <fullName evidence="1">Uncharacterized protein</fullName>
    </submittedName>
</protein>
<reference evidence="1" key="2">
    <citation type="submission" date="2021-10" db="EMBL/GenBank/DDBJ databases">
        <title>Phylogenomics reveals ancestral predisposition of the termite-cultivated fungus Termitomyces towards a domesticated lifestyle.</title>
        <authorList>
            <person name="Auxier B."/>
            <person name="Grum-Grzhimaylo A."/>
            <person name="Cardenas M.E."/>
            <person name="Lodge J.D."/>
            <person name="Laessoe T."/>
            <person name="Pedersen O."/>
            <person name="Smith M.E."/>
            <person name="Kuyper T.W."/>
            <person name="Franco-Molano E.A."/>
            <person name="Baroni T.J."/>
            <person name="Aanen D.K."/>
        </authorList>
    </citation>
    <scope>NUCLEOTIDE SEQUENCE</scope>
    <source>
        <strain evidence="1">D49</strain>
    </source>
</reference>